<dbReference type="InterPro" id="IPR013320">
    <property type="entry name" value="ConA-like_dom_sf"/>
</dbReference>
<dbReference type="AlphaFoldDB" id="A0A483CKM0"/>
<evidence type="ECO:0000313" key="2">
    <source>
        <dbReference type="EMBL" id="TAJ43429.1"/>
    </source>
</evidence>
<sequence length="295" mass="32161">MGSDANRQKWFNGSIANVSIYSTALSPQEVSAHHAAYTPVGCPADAAFSADVLSGNAPLTVNFTDLSDRHPTAWLWDFGDGATSTEQNSTHTYTDAGTYTVALTATNCFGSDTETKAGYITVTAAATGHDTLLNTENGKPGYLEEGGYLEFRVTGADSYISIKNERFDLSIGDTVRLEIGEEGNGHIDIIDQMISEFNYNDVTLYINGDERENGNMKSIYIRSHDSLISTLTLIVPSKEKWTDFRVDGTPIIDRTDDDQEITLSNLMPGTDGVMNLDNPSNTIWFTGSITDYTLN</sequence>
<dbReference type="InterPro" id="IPR035986">
    <property type="entry name" value="PKD_dom_sf"/>
</dbReference>
<dbReference type="Proteomes" id="UP000292580">
    <property type="component" value="Unassembled WGS sequence"/>
</dbReference>
<evidence type="ECO:0000259" key="1">
    <source>
        <dbReference type="PROSITE" id="PS50093"/>
    </source>
</evidence>
<dbReference type="PROSITE" id="PS50093">
    <property type="entry name" value="PKD"/>
    <property type="match status" value="1"/>
</dbReference>
<keyword evidence="3" id="KW-1185">Reference proteome</keyword>
<dbReference type="SMART" id="SM00089">
    <property type="entry name" value="PKD"/>
    <property type="match status" value="1"/>
</dbReference>
<gene>
    <name evidence="2" type="ORF">CUJ86_11070</name>
</gene>
<dbReference type="InterPro" id="IPR000601">
    <property type="entry name" value="PKD_dom"/>
</dbReference>
<organism evidence="2 3">
    <name type="scientific">Methanofollis fontis</name>
    <dbReference type="NCBI Taxonomy" id="2052832"/>
    <lineage>
        <taxon>Archaea</taxon>
        <taxon>Methanobacteriati</taxon>
        <taxon>Methanobacteriota</taxon>
        <taxon>Stenosarchaea group</taxon>
        <taxon>Methanomicrobia</taxon>
        <taxon>Methanomicrobiales</taxon>
        <taxon>Methanomicrobiaceae</taxon>
        <taxon>Methanofollis</taxon>
    </lineage>
</organism>
<dbReference type="SUPFAM" id="SSF49299">
    <property type="entry name" value="PKD domain"/>
    <property type="match status" value="1"/>
</dbReference>
<dbReference type="FunFam" id="2.60.40.10:FF:000270">
    <property type="entry name" value="Cell surface protein"/>
    <property type="match status" value="1"/>
</dbReference>
<evidence type="ECO:0000313" key="3">
    <source>
        <dbReference type="Proteomes" id="UP000292580"/>
    </source>
</evidence>
<reference evidence="2 3" key="1">
    <citation type="submission" date="2017-11" db="EMBL/GenBank/DDBJ databases">
        <title>Isolation and Characterization of Methanofollis Species from Methane Seep Offshore SW Taiwan.</title>
        <authorList>
            <person name="Teng N.-H."/>
            <person name="Lai M.-C."/>
            <person name="Chen S.-C."/>
        </authorList>
    </citation>
    <scope>NUCLEOTIDE SEQUENCE [LARGE SCALE GENOMIC DNA]</scope>
    <source>
        <strain evidence="2 3">FWC-SCC2</strain>
    </source>
</reference>
<dbReference type="Gene3D" id="2.60.40.10">
    <property type="entry name" value="Immunoglobulins"/>
    <property type="match status" value="1"/>
</dbReference>
<protein>
    <recommendedName>
        <fullName evidence="1">PKD domain-containing protein</fullName>
    </recommendedName>
</protein>
<feature type="domain" description="PKD" evidence="1">
    <location>
        <begin position="44"/>
        <end position="127"/>
    </location>
</feature>
<dbReference type="PANTHER" id="PTHR36842:SF1">
    <property type="entry name" value="PROTEIN TOLB"/>
    <property type="match status" value="1"/>
</dbReference>
<dbReference type="PANTHER" id="PTHR36842">
    <property type="entry name" value="PROTEIN TOLB HOMOLOG"/>
    <property type="match status" value="1"/>
</dbReference>
<dbReference type="InterPro" id="IPR013783">
    <property type="entry name" value="Ig-like_fold"/>
</dbReference>
<name>A0A483CKM0_9EURY</name>
<comment type="caution">
    <text evidence="2">The sequence shown here is derived from an EMBL/GenBank/DDBJ whole genome shotgun (WGS) entry which is preliminary data.</text>
</comment>
<accession>A0A483CKM0</accession>
<dbReference type="SUPFAM" id="SSF49899">
    <property type="entry name" value="Concanavalin A-like lectins/glucanases"/>
    <property type="match status" value="1"/>
</dbReference>
<dbReference type="Pfam" id="PF18911">
    <property type="entry name" value="PKD_4"/>
    <property type="match status" value="1"/>
</dbReference>
<dbReference type="InterPro" id="IPR022409">
    <property type="entry name" value="PKD/Chitinase_dom"/>
</dbReference>
<dbReference type="Gene3D" id="2.60.120.200">
    <property type="match status" value="1"/>
</dbReference>
<dbReference type="EMBL" id="PGCL01000007">
    <property type="protein sequence ID" value="TAJ43429.1"/>
    <property type="molecule type" value="Genomic_DNA"/>
</dbReference>
<proteinExistence type="predicted"/>
<dbReference type="CDD" id="cd00146">
    <property type="entry name" value="PKD"/>
    <property type="match status" value="1"/>
</dbReference>